<feature type="compositionally biased region" description="Low complexity" evidence="1">
    <location>
        <begin position="36"/>
        <end position="47"/>
    </location>
</feature>
<dbReference type="AlphaFoldDB" id="C3ZBR1"/>
<sequence length="309" mass="34405">MPCVFPGATCAIPSPWVARQPLALFPLLAHVRESSRPTSSRPQPRVSARVPPPSHTPHAGVMTQHGPAQIQHVLLSSVPQLMPPHHFSTLTCLFLLNIAYFHVVLQHHQLLGVVCPRFAVLEKLPGNRSYIPSAKYPENMEVFNIPRQDKRMLRTFPRGNFAIWNLDSFLCWDGESSEDCFENKHSSLGEQTGRAAPPLVRDPWDSPDIMALLISKTVHLPGLDQIPRGSWLGGLNQAFPGRDLFRCELVQRYAPSLAPSSPVLLFCLHDRQPPPNRRRCSKVGCLPLPRIAPGHGFRGHGEAENKLVS</sequence>
<evidence type="ECO:0000313" key="2">
    <source>
        <dbReference type="EMBL" id="EEN50298.1"/>
    </source>
</evidence>
<protein>
    <submittedName>
        <fullName evidence="2">Uncharacterized protein</fullName>
    </submittedName>
</protein>
<proteinExistence type="predicted"/>
<dbReference type="InParanoid" id="C3ZBR1"/>
<organism>
    <name type="scientific">Branchiostoma floridae</name>
    <name type="common">Florida lancelet</name>
    <name type="synonym">Amphioxus</name>
    <dbReference type="NCBI Taxonomy" id="7739"/>
    <lineage>
        <taxon>Eukaryota</taxon>
        <taxon>Metazoa</taxon>
        <taxon>Chordata</taxon>
        <taxon>Cephalochordata</taxon>
        <taxon>Leptocardii</taxon>
        <taxon>Amphioxiformes</taxon>
        <taxon>Branchiostomatidae</taxon>
        <taxon>Branchiostoma</taxon>
    </lineage>
</organism>
<dbReference type="EMBL" id="GG666603">
    <property type="protein sequence ID" value="EEN50298.1"/>
    <property type="molecule type" value="Genomic_DNA"/>
</dbReference>
<name>C3ZBR1_BRAFL</name>
<evidence type="ECO:0000256" key="1">
    <source>
        <dbReference type="SAM" id="MobiDB-lite"/>
    </source>
</evidence>
<accession>C3ZBR1</accession>
<reference evidence="2" key="1">
    <citation type="journal article" date="2008" name="Nature">
        <title>The amphioxus genome and the evolution of the chordate karyotype.</title>
        <authorList>
            <consortium name="US DOE Joint Genome Institute (JGI-PGF)"/>
            <person name="Putnam N.H."/>
            <person name="Butts T."/>
            <person name="Ferrier D.E.K."/>
            <person name="Furlong R.F."/>
            <person name="Hellsten U."/>
            <person name="Kawashima T."/>
            <person name="Robinson-Rechavi M."/>
            <person name="Shoguchi E."/>
            <person name="Terry A."/>
            <person name="Yu J.-K."/>
            <person name="Benito-Gutierrez E.L."/>
            <person name="Dubchak I."/>
            <person name="Garcia-Fernandez J."/>
            <person name="Gibson-Brown J.J."/>
            <person name="Grigoriev I.V."/>
            <person name="Horton A.C."/>
            <person name="de Jong P.J."/>
            <person name="Jurka J."/>
            <person name="Kapitonov V.V."/>
            <person name="Kohara Y."/>
            <person name="Kuroki Y."/>
            <person name="Lindquist E."/>
            <person name="Lucas S."/>
            <person name="Osoegawa K."/>
            <person name="Pennacchio L.A."/>
            <person name="Salamov A.A."/>
            <person name="Satou Y."/>
            <person name="Sauka-Spengler T."/>
            <person name="Schmutz J."/>
            <person name="Shin-I T."/>
            <person name="Toyoda A."/>
            <person name="Bronner-Fraser M."/>
            <person name="Fujiyama A."/>
            <person name="Holland L.Z."/>
            <person name="Holland P.W.H."/>
            <person name="Satoh N."/>
            <person name="Rokhsar D.S."/>
        </authorList>
    </citation>
    <scope>NUCLEOTIDE SEQUENCE [LARGE SCALE GENOMIC DNA]</scope>
    <source>
        <strain evidence="2">S238N-H82</strain>
        <tissue evidence="2">Testes</tissue>
    </source>
</reference>
<feature type="region of interest" description="Disordered" evidence="1">
    <location>
        <begin position="35"/>
        <end position="62"/>
    </location>
</feature>
<gene>
    <name evidence="2" type="ORF">BRAFLDRAFT_65143</name>
</gene>